<evidence type="ECO:0000313" key="2">
    <source>
        <dbReference type="EMBL" id="TRY73230.1"/>
    </source>
</evidence>
<evidence type="ECO:0008006" key="4">
    <source>
        <dbReference type="Google" id="ProtNLM"/>
    </source>
</evidence>
<keyword evidence="3" id="KW-1185">Reference proteome</keyword>
<evidence type="ECO:0000313" key="3">
    <source>
        <dbReference type="Proteomes" id="UP000318571"/>
    </source>
</evidence>
<evidence type="ECO:0000256" key="1">
    <source>
        <dbReference type="SAM" id="SignalP"/>
    </source>
</evidence>
<dbReference type="EMBL" id="VCGU01000007">
    <property type="protein sequence ID" value="TRY73230.1"/>
    <property type="molecule type" value="Genomic_DNA"/>
</dbReference>
<protein>
    <recommendedName>
        <fullName evidence="4">Attacin C-terminal domain-containing protein</fullName>
    </recommendedName>
</protein>
<feature type="signal peptide" evidence="1">
    <location>
        <begin position="1"/>
        <end position="18"/>
    </location>
</feature>
<proteinExistence type="predicted"/>
<keyword evidence="1" id="KW-0732">Signal</keyword>
<accession>A0A553P6H9</accession>
<reference evidence="2 3" key="1">
    <citation type="journal article" date="2018" name="Nat. Ecol. Evol.">
        <title>Genomic signatures of mitonuclear coevolution across populations of Tigriopus californicus.</title>
        <authorList>
            <person name="Barreto F.S."/>
            <person name="Watson E.T."/>
            <person name="Lima T.G."/>
            <person name="Willett C.S."/>
            <person name="Edmands S."/>
            <person name="Li W."/>
            <person name="Burton R.S."/>
        </authorList>
    </citation>
    <scope>NUCLEOTIDE SEQUENCE [LARGE SCALE GENOMIC DNA]</scope>
    <source>
        <strain evidence="2 3">San Diego</strain>
    </source>
</reference>
<sequence>MEAFRFFYICAMVVLAHAAPAPQFDLSGLFGGGQPQQQQQQQQFNNQNNGQFQNNQVQQQQQGGPLGNLNLGHAVGAAGFLGAGLLTAKNIKEDNTRLSLRPQVGLAFNTQTQRLEPNLGVGVQVGEGNVAPTFNLGGQFSGGKINPFVTGGVSTFNDKGQINPGINSGFTFNNGQAQGVVGGNVNVGKFDVGRLPFSGR</sequence>
<comment type="caution">
    <text evidence="2">The sequence shown here is derived from an EMBL/GenBank/DDBJ whole genome shotgun (WGS) entry which is preliminary data.</text>
</comment>
<dbReference type="AlphaFoldDB" id="A0A553P6H9"/>
<feature type="chain" id="PRO_5022019386" description="Attacin C-terminal domain-containing protein" evidence="1">
    <location>
        <begin position="19"/>
        <end position="200"/>
    </location>
</feature>
<dbReference type="Proteomes" id="UP000318571">
    <property type="component" value="Chromosome 3"/>
</dbReference>
<name>A0A553P6H9_TIGCA</name>
<organism evidence="2 3">
    <name type="scientific">Tigriopus californicus</name>
    <name type="common">Marine copepod</name>
    <dbReference type="NCBI Taxonomy" id="6832"/>
    <lineage>
        <taxon>Eukaryota</taxon>
        <taxon>Metazoa</taxon>
        <taxon>Ecdysozoa</taxon>
        <taxon>Arthropoda</taxon>
        <taxon>Crustacea</taxon>
        <taxon>Multicrustacea</taxon>
        <taxon>Hexanauplia</taxon>
        <taxon>Copepoda</taxon>
        <taxon>Harpacticoida</taxon>
        <taxon>Harpacticidae</taxon>
        <taxon>Tigriopus</taxon>
    </lineage>
</organism>
<gene>
    <name evidence="2" type="ORF">TCAL_02545</name>
</gene>